<evidence type="ECO:0000256" key="13">
    <source>
        <dbReference type="ARBA" id="ARBA00022840"/>
    </source>
</evidence>
<feature type="domain" description="ATP phosphoribosyltransferase catalytic" evidence="17">
    <location>
        <begin position="47"/>
        <end position="199"/>
    </location>
</feature>
<dbReference type="GO" id="GO:0000105">
    <property type="term" value="P:L-histidine biosynthetic process"/>
    <property type="evidence" value="ECO:0007669"/>
    <property type="project" value="UniProtKB-UniRule"/>
</dbReference>
<dbReference type="CDD" id="cd13595">
    <property type="entry name" value="PBP2_HisGs"/>
    <property type="match status" value="1"/>
</dbReference>
<proteinExistence type="inferred from homology"/>
<evidence type="ECO:0000256" key="3">
    <source>
        <dbReference type="ARBA" id="ARBA00004667"/>
    </source>
</evidence>
<comment type="pathway">
    <text evidence="3 16">Amino-acid biosynthesis; L-histidine biosynthesis; L-histidine from 5-phospho-alpha-D-ribose 1-diphosphate: step 1/9.</text>
</comment>
<comment type="domain">
    <text evidence="16">Lacks the C-terminal regulatory region which is replaced by HisZ.</text>
</comment>
<evidence type="ECO:0000256" key="1">
    <source>
        <dbReference type="ARBA" id="ARBA00000915"/>
    </source>
</evidence>
<evidence type="ECO:0000313" key="18">
    <source>
        <dbReference type="EMBL" id="TLE01536.1"/>
    </source>
</evidence>
<dbReference type="OrthoDB" id="9801867at2"/>
<keyword evidence="19" id="KW-1185">Reference proteome</keyword>
<dbReference type="HAMAP" id="MF_01018">
    <property type="entry name" value="HisG_Short"/>
    <property type="match status" value="1"/>
</dbReference>
<keyword evidence="9 16" id="KW-0028">Amino-acid biosynthesis</keyword>
<dbReference type="PANTHER" id="PTHR21403">
    <property type="entry name" value="ATP PHOSPHORIBOSYLTRANSFERASE ATP-PRTASE"/>
    <property type="match status" value="1"/>
</dbReference>
<dbReference type="Gene3D" id="3.40.190.10">
    <property type="entry name" value="Periplasmic binding protein-like II"/>
    <property type="match status" value="2"/>
</dbReference>
<evidence type="ECO:0000256" key="14">
    <source>
        <dbReference type="ARBA" id="ARBA00023102"/>
    </source>
</evidence>
<comment type="caution">
    <text evidence="18">The sequence shown here is derived from an EMBL/GenBank/DDBJ whole genome shotgun (WGS) entry which is preliminary data.</text>
</comment>
<evidence type="ECO:0000256" key="4">
    <source>
        <dbReference type="ARBA" id="ARBA00009489"/>
    </source>
</evidence>
<dbReference type="RefSeq" id="WP_034361475.1">
    <property type="nucleotide sequence ID" value="NZ_CAJUDB010000007.1"/>
</dbReference>
<dbReference type="InterPro" id="IPR013820">
    <property type="entry name" value="ATP_PRibTrfase_cat"/>
</dbReference>
<dbReference type="GeneID" id="82321495"/>
<evidence type="ECO:0000313" key="19">
    <source>
        <dbReference type="Proteomes" id="UP000029707"/>
    </source>
</evidence>
<dbReference type="Proteomes" id="UP000029707">
    <property type="component" value="Unassembled WGS sequence"/>
</dbReference>
<keyword evidence="14 16" id="KW-0368">Histidine biosynthesis</keyword>
<dbReference type="PROSITE" id="PS01316">
    <property type="entry name" value="ATP_P_PHORIBOSYLTR"/>
    <property type="match status" value="1"/>
</dbReference>
<dbReference type="GO" id="GO:0005524">
    <property type="term" value="F:ATP binding"/>
    <property type="evidence" value="ECO:0007669"/>
    <property type="project" value="UniProtKB-KW"/>
</dbReference>
<sequence>MIKIALPKGRIAKESLALFEQLYGGNFVFDDRKLILEHNDFTFLLVRSQDVPTYVVHQAADVGIVGLDVIEEQQANLVRLLNLGIGKCKVVVGSPVGKSIDYQKPKLKIATKMPHITRKYFANKAVSIESLKLYGSIELAPLVGLSDAIVDIVETGSTMAQNNLKIDEIIMESSAYLVVNNNSFYEKKEQILSLYEQLKKCIETNQVQN</sequence>
<dbReference type="STRING" id="425400.LS65_04245"/>
<evidence type="ECO:0000256" key="7">
    <source>
        <dbReference type="ARBA" id="ARBA00020998"/>
    </source>
</evidence>
<keyword evidence="11 16" id="KW-0808">Transferase</keyword>
<gene>
    <name evidence="16" type="primary">hisG</name>
    <name evidence="18" type="ORF">LS65_006135</name>
</gene>
<dbReference type="Pfam" id="PF01634">
    <property type="entry name" value="HisG"/>
    <property type="match status" value="1"/>
</dbReference>
<evidence type="ECO:0000259" key="17">
    <source>
        <dbReference type="Pfam" id="PF01634"/>
    </source>
</evidence>
<dbReference type="PANTHER" id="PTHR21403:SF8">
    <property type="entry name" value="ATP PHOSPHORIBOSYLTRANSFERASE"/>
    <property type="match status" value="1"/>
</dbReference>
<dbReference type="InterPro" id="IPR024893">
    <property type="entry name" value="ATP_PRibTrfase_HisG_short"/>
</dbReference>
<evidence type="ECO:0000256" key="6">
    <source>
        <dbReference type="ARBA" id="ARBA00011946"/>
    </source>
</evidence>
<dbReference type="SUPFAM" id="SSF53850">
    <property type="entry name" value="Periplasmic binding protein-like II"/>
    <property type="match status" value="1"/>
</dbReference>
<evidence type="ECO:0000256" key="2">
    <source>
        <dbReference type="ARBA" id="ARBA00004496"/>
    </source>
</evidence>
<dbReference type="EC" id="2.4.2.17" evidence="6 16"/>
<keyword evidence="12 16" id="KW-0547">Nucleotide-binding</keyword>
<comment type="subunit">
    <text evidence="5 16">Heteromultimer composed of HisG and HisZ subunits.</text>
</comment>
<comment type="subcellular location">
    <subcellularLocation>
        <location evidence="2 16">Cytoplasm</location>
    </subcellularLocation>
</comment>
<dbReference type="GO" id="GO:0003879">
    <property type="term" value="F:ATP phosphoribosyltransferase activity"/>
    <property type="evidence" value="ECO:0007669"/>
    <property type="project" value="UniProtKB-UniRule"/>
</dbReference>
<dbReference type="AlphaFoldDB" id="A0A4U8TND1"/>
<comment type="function">
    <text evidence="15 16">Catalyzes the condensation of ATP and 5-phosphoribose 1-diphosphate to form N'-(5'-phosphoribosyl)-ATP (PR-ATP). Has a crucial role in the pathway because the rate of histidine biosynthesis seems to be controlled primarily by regulation of HisG enzymatic activity.</text>
</comment>
<organism evidence="18 19">
    <name type="scientific">Helicobacter japonicus</name>
    <dbReference type="NCBI Taxonomy" id="425400"/>
    <lineage>
        <taxon>Bacteria</taxon>
        <taxon>Pseudomonadati</taxon>
        <taxon>Campylobacterota</taxon>
        <taxon>Epsilonproteobacteria</taxon>
        <taxon>Campylobacterales</taxon>
        <taxon>Helicobacteraceae</taxon>
        <taxon>Helicobacter</taxon>
    </lineage>
</organism>
<dbReference type="EMBL" id="JRMQ02000007">
    <property type="protein sequence ID" value="TLE01536.1"/>
    <property type="molecule type" value="Genomic_DNA"/>
</dbReference>
<comment type="catalytic activity">
    <reaction evidence="1 16">
        <text>1-(5-phospho-beta-D-ribosyl)-ATP + diphosphate = 5-phospho-alpha-D-ribose 1-diphosphate + ATP</text>
        <dbReference type="Rhea" id="RHEA:18473"/>
        <dbReference type="ChEBI" id="CHEBI:30616"/>
        <dbReference type="ChEBI" id="CHEBI:33019"/>
        <dbReference type="ChEBI" id="CHEBI:58017"/>
        <dbReference type="ChEBI" id="CHEBI:73183"/>
        <dbReference type="EC" id="2.4.2.17"/>
    </reaction>
</comment>
<keyword evidence="10 16" id="KW-0328">Glycosyltransferase</keyword>
<name>A0A4U8TND1_9HELI</name>
<evidence type="ECO:0000256" key="10">
    <source>
        <dbReference type="ARBA" id="ARBA00022676"/>
    </source>
</evidence>
<evidence type="ECO:0000256" key="11">
    <source>
        <dbReference type="ARBA" id="ARBA00022679"/>
    </source>
</evidence>
<reference evidence="18 19" key="1">
    <citation type="journal article" date="2014" name="Genome Announc.">
        <title>Draft genome sequences of eight enterohepatic helicobacter species isolated from both laboratory and wild rodents.</title>
        <authorList>
            <person name="Sheh A."/>
            <person name="Shen Z."/>
            <person name="Fox J.G."/>
        </authorList>
    </citation>
    <scope>NUCLEOTIDE SEQUENCE [LARGE SCALE GENOMIC DNA]</scope>
    <source>
        <strain evidence="18 19">MIT 01-6451</strain>
    </source>
</reference>
<comment type="similarity">
    <text evidence="4 16">Belongs to the ATP phosphoribosyltransferase family. Short subfamily.</text>
</comment>
<dbReference type="InterPro" id="IPR001348">
    <property type="entry name" value="ATP_PRibTrfase_HisG"/>
</dbReference>
<evidence type="ECO:0000256" key="8">
    <source>
        <dbReference type="ARBA" id="ARBA00022490"/>
    </source>
</evidence>
<evidence type="ECO:0000256" key="15">
    <source>
        <dbReference type="ARBA" id="ARBA00024861"/>
    </source>
</evidence>
<evidence type="ECO:0000256" key="12">
    <source>
        <dbReference type="ARBA" id="ARBA00022741"/>
    </source>
</evidence>
<evidence type="ECO:0000256" key="9">
    <source>
        <dbReference type="ARBA" id="ARBA00022605"/>
    </source>
</evidence>
<accession>A0A4U8TND1</accession>
<protein>
    <recommendedName>
        <fullName evidence="7 16">ATP phosphoribosyltransferase</fullName>
        <shortName evidence="16">ATP-PRT</shortName>
        <shortName evidence="16">ATP-PRTase</shortName>
        <ecNumber evidence="6 16">2.4.2.17</ecNumber>
    </recommendedName>
</protein>
<dbReference type="NCBIfam" id="TIGR00070">
    <property type="entry name" value="hisG"/>
    <property type="match status" value="1"/>
</dbReference>
<keyword evidence="13 16" id="KW-0067">ATP-binding</keyword>
<evidence type="ECO:0000256" key="5">
    <source>
        <dbReference type="ARBA" id="ARBA00011496"/>
    </source>
</evidence>
<dbReference type="GO" id="GO:0005737">
    <property type="term" value="C:cytoplasm"/>
    <property type="evidence" value="ECO:0007669"/>
    <property type="project" value="UniProtKB-SubCell"/>
</dbReference>
<evidence type="ECO:0000256" key="16">
    <source>
        <dbReference type="HAMAP-Rule" id="MF_01018"/>
    </source>
</evidence>
<dbReference type="UniPathway" id="UPA00031">
    <property type="reaction ID" value="UER00006"/>
</dbReference>
<dbReference type="FunFam" id="3.40.190.10:FF:000008">
    <property type="entry name" value="ATP phosphoribosyltransferase"/>
    <property type="match status" value="1"/>
</dbReference>
<keyword evidence="8 16" id="KW-0963">Cytoplasm</keyword>
<dbReference type="InterPro" id="IPR018198">
    <property type="entry name" value="ATP_PRibTrfase_CS"/>
</dbReference>